<evidence type="ECO:0000313" key="3">
    <source>
        <dbReference type="EMBL" id="ONG41949.1"/>
    </source>
</evidence>
<dbReference type="EMBL" id="MLCN01000006">
    <property type="protein sequence ID" value="ONG41949.1"/>
    <property type="molecule type" value="Genomic_DNA"/>
</dbReference>
<dbReference type="GO" id="GO:0016779">
    <property type="term" value="F:nucleotidyltransferase activity"/>
    <property type="evidence" value="ECO:0007669"/>
    <property type="project" value="UniProtKB-ARBA"/>
</dbReference>
<dbReference type="AlphaFoldDB" id="A0A1S8CX75"/>
<dbReference type="Pfam" id="PF12804">
    <property type="entry name" value="NTP_transf_3"/>
    <property type="match status" value="1"/>
</dbReference>
<reference evidence="3 4" key="1">
    <citation type="submission" date="2016-10" db="EMBL/GenBank/DDBJ databases">
        <title>Draft Genome sequence of Alkanindiges sp. strain H1.</title>
        <authorList>
            <person name="Subhash Y."/>
            <person name="Lee S."/>
        </authorList>
    </citation>
    <scope>NUCLEOTIDE SEQUENCE [LARGE SCALE GENOMIC DNA]</scope>
    <source>
        <strain evidence="3 4">H1</strain>
    </source>
</reference>
<dbReference type="PANTHER" id="PTHR43777">
    <property type="entry name" value="MOLYBDENUM COFACTOR CYTIDYLYLTRANSFERASE"/>
    <property type="match status" value="1"/>
</dbReference>
<protein>
    <recommendedName>
        <fullName evidence="2">MobA-like NTP transferase domain-containing protein</fullName>
    </recommendedName>
</protein>
<gene>
    <name evidence="3" type="ORF">BKE30_02390</name>
</gene>
<feature type="domain" description="MobA-like NTP transferase" evidence="2">
    <location>
        <begin position="20"/>
        <end position="178"/>
    </location>
</feature>
<dbReference type="SUPFAM" id="SSF53448">
    <property type="entry name" value="Nucleotide-diphospho-sugar transferases"/>
    <property type="match status" value="1"/>
</dbReference>
<comment type="caution">
    <text evidence="3">The sequence shown here is derived from an EMBL/GenBank/DDBJ whole genome shotgun (WGS) entry which is preliminary data.</text>
</comment>
<sequence>MPNNQFSSPAARDILPNLAVLILAAGLSRRLGQPKQLLLKNKKPLIRHIAELAVGLNPQCIVVIANNMSEISSCLKDLPLQLVENQQAYTGMASSLKTGAECLKHHHGPVLITGVDQPMLDAAYLQQLIQYSIQQPDMNIVSHYAQTIGIPAIVQPELLQQTHDLSGDSGLKKLLMQQPDKIIKVPAAQLAFDIDTPEDLIHARQQGWID</sequence>
<dbReference type="CDD" id="cd04182">
    <property type="entry name" value="GT_2_like_f"/>
    <property type="match status" value="1"/>
</dbReference>
<organism evidence="3 4">
    <name type="scientific">Alkanindiges hydrocarboniclasticus</name>
    <dbReference type="NCBI Taxonomy" id="1907941"/>
    <lineage>
        <taxon>Bacteria</taxon>
        <taxon>Pseudomonadati</taxon>
        <taxon>Pseudomonadota</taxon>
        <taxon>Gammaproteobacteria</taxon>
        <taxon>Moraxellales</taxon>
        <taxon>Moraxellaceae</taxon>
        <taxon>Alkanindiges</taxon>
    </lineage>
</organism>
<proteinExistence type="predicted"/>
<name>A0A1S8CX75_9GAMM</name>
<dbReference type="PANTHER" id="PTHR43777:SF1">
    <property type="entry name" value="MOLYBDENUM COFACTOR CYTIDYLYLTRANSFERASE"/>
    <property type="match status" value="1"/>
</dbReference>
<dbReference type="InterPro" id="IPR025877">
    <property type="entry name" value="MobA-like_NTP_Trfase"/>
</dbReference>
<dbReference type="OrthoDB" id="285216at2"/>
<keyword evidence="4" id="KW-1185">Reference proteome</keyword>
<dbReference type="STRING" id="1907941.BKE30_02390"/>
<evidence type="ECO:0000313" key="4">
    <source>
        <dbReference type="Proteomes" id="UP000192132"/>
    </source>
</evidence>
<dbReference type="Proteomes" id="UP000192132">
    <property type="component" value="Unassembled WGS sequence"/>
</dbReference>
<dbReference type="Gene3D" id="3.90.550.10">
    <property type="entry name" value="Spore Coat Polysaccharide Biosynthesis Protein SpsA, Chain A"/>
    <property type="match status" value="1"/>
</dbReference>
<evidence type="ECO:0000256" key="1">
    <source>
        <dbReference type="ARBA" id="ARBA00022842"/>
    </source>
</evidence>
<accession>A0A1S8CX75</accession>
<evidence type="ECO:0000259" key="2">
    <source>
        <dbReference type="Pfam" id="PF12804"/>
    </source>
</evidence>
<dbReference type="RefSeq" id="WP_076877069.1">
    <property type="nucleotide sequence ID" value="NZ_MLCN01000006.1"/>
</dbReference>
<dbReference type="InterPro" id="IPR029044">
    <property type="entry name" value="Nucleotide-diphossugar_trans"/>
</dbReference>
<keyword evidence="1" id="KW-0460">Magnesium</keyword>